<dbReference type="PANTHER" id="PTHR19237:SF20">
    <property type="entry name" value="NUCLEOBINDIN 1"/>
    <property type="match status" value="1"/>
</dbReference>
<dbReference type="SUPFAM" id="SSF47473">
    <property type="entry name" value="EF-hand"/>
    <property type="match status" value="1"/>
</dbReference>
<dbReference type="InterPro" id="IPR018247">
    <property type="entry name" value="EF_Hand_1_Ca_BS"/>
</dbReference>
<evidence type="ECO:0000256" key="2">
    <source>
        <dbReference type="ARBA" id="ARBA00022837"/>
    </source>
</evidence>
<feature type="chain" id="PRO_5002955457" description="EF-hand domain-containing protein" evidence="3">
    <location>
        <begin position="20"/>
        <end position="220"/>
    </location>
</feature>
<dbReference type="VEuPathDB" id="FungiDB:CTRG_05314"/>
<dbReference type="GeneID" id="8299635"/>
<dbReference type="Proteomes" id="UP000002037">
    <property type="component" value="Unassembled WGS sequence"/>
</dbReference>
<name>C5MGW0_CANTT</name>
<evidence type="ECO:0000313" key="5">
    <source>
        <dbReference type="Proteomes" id="UP000002037"/>
    </source>
</evidence>
<gene>
    <name evidence="4" type="ORF">CTRG_05314</name>
</gene>
<dbReference type="RefSeq" id="XP_002551016.1">
    <property type="nucleotide sequence ID" value="XM_002550970.1"/>
</dbReference>
<sequence length="220" mass="25483">MRLSVLLSLVLLPLISAHGDHNQEPLKVKPDDLSWQDWHMKEEHGLDEYDGKTFFLLHDLDNSGLIGAKEILNLYGLVHKIIVGDGSGMGQENIEVTPELQDEVVQNVLSLIKHSNPDGISQDEWLEFYNNGGKLPDFGYGSGHHLGFEEEYEEHHWNKYHANEDPDVKIKHKEDIEHELLHHKQEIEETHDRSTQLKDFTKNYVSPINIDNLRPKYRKN</sequence>
<dbReference type="InterPro" id="IPR011992">
    <property type="entry name" value="EF-hand-dom_pair"/>
</dbReference>
<dbReference type="FunFam" id="1.10.238.10:FF:000309">
    <property type="entry name" value="Chromosome 21, whole genome shotgun sequence"/>
    <property type="match status" value="1"/>
</dbReference>
<dbReference type="KEGG" id="ctp:CTRG_05314"/>
<keyword evidence="5" id="KW-1185">Reference proteome</keyword>
<dbReference type="PROSITE" id="PS00018">
    <property type="entry name" value="EF_HAND_1"/>
    <property type="match status" value="1"/>
</dbReference>
<dbReference type="GO" id="GO:0005509">
    <property type="term" value="F:calcium ion binding"/>
    <property type="evidence" value="ECO:0007669"/>
    <property type="project" value="TreeGrafter"/>
</dbReference>
<dbReference type="PANTHER" id="PTHR19237">
    <property type="entry name" value="NUCLEOBINDIN"/>
    <property type="match status" value="1"/>
</dbReference>
<dbReference type="EMBL" id="GG692402">
    <property type="protein sequence ID" value="EER30862.1"/>
    <property type="molecule type" value="Genomic_DNA"/>
</dbReference>
<keyword evidence="1 3" id="KW-0732">Signal</keyword>
<keyword evidence="2" id="KW-0106">Calcium</keyword>
<dbReference type="HOGENOM" id="CLU_096561_1_0_1"/>
<dbReference type="OrthoDB" id="289247at2759"/>
<proteinExistence type="predicted"/>
<dbReference type="GO" id="GO:0005793">
    <property type="term" value="C:endoplasmic reticulum-Golgi intermediate compartment"/>
    <property type="evidence" value="ECO:0007669"/>
    <property type="project" value="TreeGrafter"/>
</dbReference>
<protein>
    <recommendedName>
        <fullName evidence="6">EF-hand domain-containing protein</fullName>
    </recommendedName>
</protein>
<evidence type="ECO:0000313" key="4">
    <source>
        <dbReference type="EMBL" id="EER30862.1"/>
    </source>
</evidence>
<dbReference type="Gene3D" id="1.10.238.10">
    <property type="entry name" value="EF-hand"/>
    <property type="match status" value="1"/>
</dbReference>
<evidence type="ECO:0000256" key="3">
    <source>
        <dbReference type="SAM" id="SignalP"/>
    </source>
</evidence>
<reference evidence="4 5" key="1">
    <citation type="journal article" date="2009" name="Nature">
        <title>Evolution of pathogenicity and sexual reproduction in eight Candida genomes.</title>
        <authorList>
            <person name="Butler G."/>
            <person name="Rasmussen M.D."/>
            <person name="Lin M.F."/>
            <person name="Santos M.A."/>
            <person name="Sakthikumar S."/>
            <person name="Munro C.A."/>
            <person name="Rheinbay E."/>
            <person name="Grabherr M."/>
            <person name="Forche A."/>
            <person name="Reedy J.L."/>
            <person name="Agrafioti I."/>
            <person name="Arnaud M.B."/>
            <person name="Bates S."/>
            <person name="Brown A.J."/>
            <person name="Brunke S."/>
            <person name="Costanzo M.C."/>
            <person name="Fitzpatrick D.A."/>
            <person name="de Groot P.W."/>
            <person name="Harris D."/>
            <person name="Hoyer L.L."/>
            <person name="Hube B."/>
            <person name="Klis F.M."/>
            <person name="Kodira C."/>
            <person name="Lennard N."/>
            <person name="Logue M.E."/>
            <person name="Martin R."/>
            <person name="Neiman A.M."/>
            <person name="Nikolaou E."/>
            <person name="Quail M.A."/>
            <person name="Quinn J."/>
            <person name="Santos M.C."/>
            <person name="Schmitzberger F.F."/>
            <person name="Sherlock G."/>
            <person name="Shah P."/>
            <person name="Silverstein K.A."/>
            <person name="Skrzypek M.S."/>
            <person name="Soll D."/>
            <person name="Staggs R."/>
            <person name="Stansfield I."/>
            <person name="Stumpf M.P."/>
            <person name="Sudbery P.E."/>
            <person name="Srikantha T."/>
            <person name="Zeng Q."/>
            <person name="Berman J."/>
            <person name="Berriman M."/>
            <person name="Heitman J."/>
            <person name="Gow N.A."/>
            <person name="Lorenz M.C."/>
            <person name="Birren B.W."/>
            <person name="Kellis M."/>
            <person name="Cuomo C.A."/>
        </authorList>
    </citation>
    <scope>NUCLEOTIDE SEQUENCE [LARGE SCALE GENOMIC DNA]</scope>
    <source>
        <strain evidence="5">ATCC MYA-3404 / T1</strain>
    </source>
</reference>
<organism evidence="4 5">
    <name type="scientific">Candida tropicalis (strain ATCC MYA-3404 / T1)</name>
    <name type="common">Yeast</name>
    <dbReference type="NCBI Taxonomy" id="294747"/>
    <lineage>
        <taxon>Eukaryota</taxon>
        <taxon>Fungi</taxon>
        <taxon>Dikarya</taxon>
        <taxon>Ascomycota</taxon>
        <taxon>Saccharomycotina</taxon>
        <taxon>Pichiomycetes</taxon>
        <taxon>Debaryomycetaceae</taxon>
        <taxon>Candida/Lodderomyces clade</taxon>
        <taxon>Candida</taxon>
    </lineage>
</organism>
<dbReference type="AlphaFoldDB" id="C5MGW0"/>
<evidence type="ECO:0000256" key="1">
    <source>
        <dbReference type="ARBA" id="ARBA00022729"/>
    </source>
</evidence>
<evidence type="ECO:0008006" key="6">
    <source>
        <dbReference type="Google" id="ProtNLM"/>
    </source>
</evidence>
<dbReference type="eggNOG" id="ENOG502QRFY">
    <property type="taxonomic scope" value="Eukaryota"/>
</dbReference>
<feature type="signal peptide" evidence="3">
    <location>
        <begin position="1"/>
        <end position="19"/>
    </location>
</feature>
<dbReference type="InterPro" id="IPR040250">
    <property type="entry name" value="Nucleobindin"/>
</dbReference>
<accession>C5MGW0</accession>